<dbReference type="Proteomes" id="UP000562464">
    <property type="component" value="Unassembled WGS sequence"/>
</dbReference>
<protein>
    <submittedName>
        <fullName evidence="1">Uncharacterized protein</fullName>
    </submittedName>
</protein>
<accession>A0A841CAU4</accession>
<proteinExistence type="predicted"/>
<comment type="caution">
    <text evidence="1">The sequence shown here is derived from an EMBL/GenBank/DDBJ whole genome shotgun (WGS) entry which is preliminary data.</text>
</comment>
<dbReference type="EMBL" id="JACHHV010000039">
    <property type="protein sequence ID" value="MBB5888682.1"/>
    <property type="molecule type" value="Genomic_DNA"/>
</dbReference>
<organism evidence="1 2">
    <name type="scientific">Lactovum miscens</name>
    <dbReference type="NCBI Taxonomy" id="190387"/>
    <lineage>
        <taxon>Bacteria</taxon>
        <taxon>Bacillati</taxon>
        <taxon>Bacillota</taxon>
        <taxon>Bacilli</taxon>
        <taxon>Lactobacillales</taxon>
        <taxon>Streptococcaceae</taxon>
        <taxon>Lactovum</taxon>
    </lineage>
</organism>
<gene>
    <name evidence="1" type="ORF">HNQ37_001586</name>
</gene>
<sequence>MRSICNYFPLSEADYGRSSRYNKTWAKLRFGKEVFFK</sequence>
<name>A0A841CAU4_9LACT</name>
<evidence type="ECO:0000313" key="2">
    <source>
        <dbReference type="Proteomes" id="UP000562464"/>
    </source>
</evidence>
<reference evidence="1 2" key="1">
    <citation type="submission" date="2020-08" db="EMBL/GenBank/DDBJ databases">
        <title>Genomic Encyclopedia of Type Strains, Phase IV (KMG-IV): sequencing the most valuable type-strain genomes for metagenomic binning, comparative biology and taxonomic classification.</title>
        <authorList>
            <person name="Goeker M."/>
        </authorList>
    </citation>
    <scope>NUCLEOTIDE SEQUENCE [LARGE SCALE GENOMIC DNA]</scope>
    <source>
        <strain evidence="1 2">DSM 14925</strain>
    </source>
</reference>
<keyword evidence="2" id="KW-1185">Reference proteome</keyword>
<dbReference type="AlphaFoldDB" id="A0A841CAU4"/>
<evidence type="ECO:0000313" key="1">
    <source>
        <dbReference type="EMBL" id="MBB5888682.1"/>
    </source>
</evidence>